<evidence type="ECO:0000313" key="8">
    <source>
        <dbReference type="EMBL" id="BBF66494.1"/>
    </source>
</evidence>
<dbReference type="KEGG" id="afj:AFERRID_27120"/>
<keyword evidence="3 6" id="KW-0812">Transmembrane</keyword>
<feature type="domain" description="VTT" evidence="7">
    <location>
        <begin position="43"/>
        <end position="163"/>
    </location>
</feature>
<dbReference type="EMBL" id="AP018795">
    <property type="protein sequence ID" value="BBF66494.1"/>
    <property type="molecule type" value="Genomic_DNA"/>
</dbReference>
<dbReference type="PANTHER" id="PTHR42709">
    <property type="entry name" value="ALKALINE PHOSPHATASE LIKE PROTEIN"/>
    <property type="match status" value="1"/>
</dbReference>
<evidence type="ECO:0000256" key="3">
    <source>
        <dbReference type="ARBA" id="ARBA00022692"/>
    </source>
</evidence>
<feature type="transmembrane region" description="Helical" evidence="6">
    <location>
        <begin position="148"/>
        <end position="171"/>
    </location>
</feature>
<organism evidence="8 9">
    <name type="scientific">Acidithiobacillus ferridurans</name>
    <dbReference type="NCBI Taxonomy" id="1232575"/>
    <lineage>
        <taxon>Bacteria</taxon>
        <taxon>Pseudomonadati</taxon>
        <taxon>Pseudomonadota</taxon>
        <taxon>Acidithiobacillia</taxon>
        <taxon>Acidithiobacillales</taxon>
        <taxon>Acidithiobacillaceae</taxon>
        <taxon>Acidithiobacillus</taxon>
    </lineage>
</organism>
<reference evidence="8 9" key="1">
    <citation type="journal article" date="2018" name="Microbiol. Resour. Announc.">
        <title>Complete Genome Sequence of Acidithiobacillus ferridurans JCM 18981.</title>
        <authorList>
            <person name="Miyauchi T."/>
            <person name="Kouzuma A."/>
            <person name="Abe T."/>
            <person name="Watanabe K."/>
        </authorList>
    </citation>
    <scope>NUCLEOTIDE SEQUENCE [LARGE SCALE GENOMIC DNA]</scope>
    <source>
        <strain evidence="9">ATCC 33020 / DSM 29468 / JCM 18981 / 11Fe</strain>
    </source>
</reference>
<evidence type="ECO:0000256" key="1">
    <source>
        <dbReference type="ARBA" id="ARBA00004651"/>
    </source>
</evidence>
<dbReference type="AlphaFoldDB" id="A0A2Z6INC5"/>
<proteinExistence type="predicted"/>
<dbReference type="Pfam" id="PF09335">
    <property type="entry name" value="VTT_dom"/>
    <property type="match status" value="1"/>
</dbReference>
<dbReference type="RefSeq" id="WP_126605475.1">
    <property type="nucleotide sequence ID" value="NZ_AP018795.1"/>
</dbReference>
<feature type="transmembrane region" description="Helical" evidence="6">
    <location>
        <begin position="62"/>
        <end position="81"/>
    </location>
</feature>
<dbReference type="GO" id="GO:0005886">
    <property type="term" value="C:plasma membrane"/>
    <property type="evidence" value="ECO:0007669"/>
    <property type="project" value="UniProtKB-SubCell"/>
</dbReference>
<protein>
    <submittedName>
        <fullName evidence="8">Putative membrane protein</fullName>
    </submittedName>
</protein>
<evidence type="ECO:0000256" key="4">
    <source>
        <dbReference type="ARBA" id="ARBA00022989"/>
    </source>
</evidence>
<evidence type="ECO:0000256" key="5">
    <source>
        <dbReference type="ARBA" id="ARBA00023136"/>
    </source>
</evidence>
<feature type="transmembrane region" description="Helical" evidence="6">
    <location>
        <begin position="25"/>
        <end position="55"/>
    </location>
</feature>
<gene>
    <name evidence="8" type="ORF">AFERRID_27120</name>
</gene>
<keyword evidence="9" id="KW-1185">Reference proteome</keyword>
<dbReference type="InterPro" id="IPR032816">
    <property type="entry name" value="VTT_dom"/>
</dbReference>
<dbReference type="PANTHER" id="PTHR42709:SF6">
    <property type="entry name" value="UNDECAPRENYL PHOSPHATE TRANSPORTER A"/>
    <property type="match status" value="1"/>
</dbReference>
<dbReference type="InterPro" id="IPR051311">
    <property type="entry name" value="DedA_domain"/>
</dbReference>
<accession>A0A2Z6INC5</accession>
<evidence type="ECO:0000259" key="7">
    <source>
        <dbReference type="Pfam" id="PF09335"/>
    </source>
</evidence>
<evidence type="ECO:0000256" key="2">
    <source>
        <dbReference type="ARBA" id="ARBA00022475"/>
    </source>
</evidence>
<keyword evidence="5 6" id="KW-0472">Membrane</keyword>
<comment type="subcellular location">
    <subcellularLocation>
        <location evidence="1">Cell membrane</location>
        <topology evidence="1">Multi-pass membrane protein</topology>
    </subcellularLocation>
</comment>
<evidence type="ECO:0000256" key="6">
    <source>
        <dbReference type="SAM" id="Phobius"/>
    </source>
</evidence>
<evidence type="ECO:0000313" key="9">
    <source>
        <dbReference type="Proteomes" id="UP000280188"/>
    </source>
</evidence>
<dbReference type="Proteomes" id="UP000280188">
    <property type="component" value="Chromosome"/>
</dbReference>
<sequence length="176" mass="18792">MLHWFLTTLANLIHAASPILKSYGLPAVFALLFIESAGVVFAPGEAMIVAAGFLAARGLFPVWIALPLAMLAATLGGYAAYGLGGRYGYKALLRYGRYVGIMPPMLDKTHHFFQRFGAPVVLVGRFIVPLRQLQGYLAGAAEMGFQPFAIWSAMGAILWVMAWGGGAFLLAGSIPS</sequence>
<keyword evidence="2" id="KW-1003">Cell membrane</keyword>
<keyword evidence="4 6" id="KW-1133">Transmembrane helix</keyword>
<name>A0A2Z6INC5_ACIFI</name>